<dbReference type="Proteomes" id="UP000694941">
    <property type="component" value="Unplaced"/>
</dbReference>
<dbReference type="Gene3D" id="3.40.50.720">
    <property type="entry name" value="NAD(P)-binding Rossmann-like Domain"/>
    <property type="match status" value="1"/>
</dbReference>
<dbReference type="PANTHER" id="PTHR44269:SF2">
    <property type="entry name" value="DEHYDROGENASE_REDUCTASE SDR FAMILY MEMBER 7"/>
    <property type="match status" value="1"/>
</dbReference>
<reference evidence="4" key="1">
    <citation type="submission" date="2025-08" db="UniProtKB">
        <authorList>
            <consortium name="RefSeq"/>
        </authorList>
    </citation>
    <scope>IDENTIFICATION</scope>
    <source>
        <tissue evidence="4">Muscle</tissue>
    </source>
</reference>
<dbReference type="PROSITE" id="PS00061">
    <property type="entry name" value="ADH_SHORT"/>
    <property type="match status" value="1"/>
</dbReference>
<keyword evidence="1" id="KW-0560">Oxidoreductase</keyword>
<sequence>MLEYIIFLGLFFIILASGFFLTVADSDITLLWLCKFGKPISALKNNVIWITGASSGIGEFLSYELAAVGAKLALSGRNVERLEKVKKQCVLSGKLDDKDILLVPFDITDFSLHSECVQKVINHFGKIDILVNNAGRTQRAMFVDIELEVDRQMFELNVLSSVSLSRIVLRHFIEQGAGHFVITSSGAGKFGAPNSASYTASKHALHGYFESLRTEMSNSNISVTIVCPGPVFTPLLEIAFTGKKGEVVGQKHSPQDKRMAVSRCAYLMGVAIANKVDEVWLCLQPILTVYYISQYTPSFFRQVIVKKVLNPGRVSKMRDGR</sequence>
<dbReference type="Pfam" id="PF00106">
    <property type="entry name" value="adh_short"/>
    <property type="match status" value="1"/>
</dbReference>
<protein>
    <submittedName>
        <fullName evidence="4">Dehydrogenase/reductase SDR family member 7-like</fullName>
    </submittedName>
</protein>
<proteinExistence type="inferred from homology"/>
<dbReference type="InterPro" id="IPR053011">
    <property type="entry name" value="SDR_family_member_7"/>
</dbReference>
<comment type="similarity">
    <text evidence="2">Belongs to the short-chain dehydrogenases/reductases (SDR) family.</text>
</comment>
<organism evidence="3 4">
    <name type="scientific">Limulus polyphemus</name>
    <name type="common">Atlantic horseshoe crab</name>
    <dbReference type="NCBI Taxonomy" id="6850"/>
    <lineage>
        <taxon>Eukaryota</taxon>
        <taxon>Metazoa</taxon>
        <taxon>Ecdysozoa</taxon>
        <taxon>Arthropoda</taxon>
        <taxon>Chelicerata</taxon>
        <taxon>Merostomata</taxon>
        <taxon>Xiphosura</taxon>
        <taxon>Limulidae</taxon>
        <taxon>Limulus</taxon>
    </lineage>
</organism>
<dbReference type="GeneID" id="106461942"/>
<dbReference type="RefSeq" id="XP_013777266.1">
    <property type="nucleotide sequence ID" value="XM_013921812.2"/>
</dbReference>
<evidence type="ECO:0000313" key="4">
    <source>
        <dbReference type="RefSeq" id="XP_013777266.1"/>
    </source>
</evidence>
<dbReference type="InterPro" id="IPR002347">
    <property type="entry name" value="SDR_fam"/>
</dbReference>
<dbReference type="PANTHER" id="PTHR44269">
    <property type="entry name" value="DEHYDROGENASE/REDUCTASE SDR FAMILY MEMBER 7-RELATED"/>
    <property type="match status" value="1"/>
</dbReference>
<accession>A0ABM1B911</accession>
<dbReference type="PRINTS" id="PR00080">
    <property type="entry name" value="SDRFAMILY"/>
</dbReference>
<evidence type="ECO:0000256" key="1">
    <source>
        <dbReference type="ARBA" id="ARBA00023002"/>
    </source>
</evidence>
<dbReference type="PRINTS" id="PR00081">
    <property type="entry name" value="GDHRDH"/>
</dbReference>
<dbReference type="SUPFAM" id="SSF51735">
    <property type="entry name" value="NAD(P)-binding Rossmann-fold domains"/>
    <property type="match status" value="1"/>
</dbReference>
<gene>
    <name evidence="4" type="primary">LOC106461942</name>
</gene>
<dbReference type="InterPro" id="IPR020904">
    <property type="entry name" value="Sc_DH/Rdtase_CS"/>
</dbReference>
<name>A0ABM1B911_LIMPO</name>
<evidence type="ECO:0000313" key="3">
    <source>
        <dbReference type="Proteomes" id="UP000694941"/>
    </source>
</evidence>
<evidence type="ECO:0000256" key="2">
    <source>
        <dbReference type="RuleBase" id="RU000363"/>
    </source>
</evidence>
<dbReference type="InterPro" id="IPR036291">
    <property type="entry name" value="NAD(P)-bd_dom_sf"/>
</dbReference>
<keyword evidence="3" id="KW-1185">Reference proteome</keyword>